<keyword evidence="3" id="KW-0812">Transmembrane</keyword>
<evidence type="ECO:0000313" key="4">
    <source>
        <dbReference type="EnsemblPlants" id="TraesCSU02G028400.1.cds1"/>
    </source>
</evidence>
<dbReference type="Gramene" id="TraesJUL2D03G01247750.1">
    <property type="protein sequence ID" value="TraesJUL2D03G01247750.1.CDS1"/>
    <property type="gene ID" value="TraesJUL2D03G01247750"/>
</dbReference>
<evidence type="ECO:0008006" key="6">
    <source>
        <dbReference type="Google" id="ProtNLM"/>
    </source>
</evidence>
<evidence type="ECO:0000256" key="1">
    <source>
        <dbReference type="ARBA" id="ARBA00004370"/>
    </source>
</evidence>
<comment type="subcellular location">
    <subcellularLocation>
        <location evidence="1">Membrane</location>
    </subcellularLocation>
</comment>
<keyword evidence="2 3" id="KW-0472">Membrane</keyword>
<dbReference type="Gramene" id="TraesCAD_scaffold_029358_01G000300.1">
    <property type="protein sequence ID" value="TraesCAD_scaffold_029358_01G000300.1"/>
    <property type="gene ID" value="TraesCAD_scaffold_029358_01G000300"/>
</dbReference>
<accession>A0A3B6TZ28</accession>
<dbReference type="Gramene" id="TraesCLE_scaffold_021122_01G000300.1">
    <property type="protein sequence ID" value="TraesCLE_scaffold_021122_01G000300.1"/>
    <property type="gene ID" value="TraesCLE_scaffold_021122_01G000300"/>
</dbReference>
<dbReference type="OMA" id="LMPAEHT"/>
<evidence type="ECO:0000313" key="5">
    <source>
        <dbReference type="Proteomes" id="UP000019116"/>
    </source>
</evidence>
<dbReference type="Proteomes" id="UP000019116">
    <property type="component" value="Chromosome Un"/>
</dbReference>
<dbReference type="AlphaFoldDB" id="A0A3B6TZ28"/>
<name>A0A3B6TZ28_WHEAT</name>
<dbReference type="Gramene" id="TraesCSU02G028400.1">
    <property type="protein sequence ID" value="TraesCSU02G028400.1.cds1"/>
    <property type="gene ID" value="TraesCSU02G028400"/>
</dbReference>
<dbReference type="Gramene" id="TraesSTA6D03G03655370.1">
    <property type="protein sequence ID" value="TraesSTA6D03G03655370.1.CDS1"/>
    <property type="gene ID" value="TraesSTA6D03G03655370"/>
</dbReference>
<dbReference type="EnsemblPlants" id="TraesCSU02G028400.1">
    <property type="protein sequence ID" value="TraesCSU02G028400.1.cds1"/>
    <property type="gene ID" value="TraesCSU02G028400"/>
</dbReference>
<dbReference type="Gramene" id="TraesLDM6D03G03667840.1">
    <property type="protein sequence ID" value="TraesLDM6D03G03667840.1.CDS1"/>
    <property type="gene ID" value="TraesLDM6D03G03667840"/>
</dbReference>
<reference evidence="4" key="2">
    <citation type="submission" date="2018-10" db="UniProtKB">
        <authorList>
            <consortium name="EnsemblPlants"/>
        </authorList>
    </citation>
    <scope>IDENTIFICATION</scope>
</reference>
<evidence type="ECO:0000256" key="2">
    <source>
        <dbReference type="ARBA" id="ARBA00023136"/>
    </source>
</evidence>
<reference evidence="4" key="1">
    <citation type="submission" date="2018-08" db="EMBL/GenBank/DDBJ databases">
        <authorList>
            <person name="Rossello M."/>
        </authorList>
    </citation>
    <scope>NUCLEOTIDE SEQUENCE [LARGE SCALE GENOMIC DNA]</scope>
    <source>
        <strain evidence="4">cv. Chinese Spring</strain>
    </source>
</reference>
<protein>
    <recommendedName>
        <fullName evidence="6">Late embryogenesis abundant protein LEA-2 subgroup domain-containing protein</fullName>
    </recommendedName>
</protein>
<dbReference type="GO" id="GO:0098542">
    <property type="term" value="P:defense response to other organism"/>
    <property type="evidence" value="ECO:0007669"/>
    <property type="project" value="InterPro"/>
</dbReference>
<keyword evidence="5" id="KW-1185">Reference proteome</keyword>
<dbReference type="OrthoDB" id="695001at2759"/>
<dbReference type="PANTHER" id="PTHR31415">
    <property type="entry name" value="OS05G0367900 PROTEIN"/>
    <property type="match status" value="1"/>
</dbReference>
<organism evidence="4">
    <name type="scientific">Triticum aestivum</name>
    <name type="common">Wheat</name>
    <dbReference type="NCBI Taxonomy" id="4565"/>
    <lineage>
        <taxon>Eukaryota</taxon>
        <taxon>Viridiplantae</taxon>
        <taxon>Streptophyta</taxon>
        <taxon>Embryophyta</taxon>
        <taxon>Tracheophyta</taxon>
        <taxon>Spermatophyta</taxon>
        <taxon>Magnoliopsida</taxon>
        <taxon>Liliopsida</taxon>
        <taxon>Poales</taxon>
        <taxon>Poaceae</taxon>
        <taxon>BOP clade</taxon>
        <taxon>Pooideae</taxon>
        <taxon>Triticodae</taxon>
        <taxon>Triticeae</taxon>
        <taxon>Triticinae</taxon>
        <taxon>Triticum</taxon>
    </lineage>
</organism>
<feature type="transmembrane region" description="Helical" evidence="3">
    <location>
        <begin position="49"/>
        <end position="75"/>
    </location>
</feature>
<dbReference type="GO" id="GO:0009506">
    <property type="term" value="C:plasmodesma"/>
    <property type="evidence" value="ECO:0000318"/>
    <property type="project" value="GO_Central"/>
</dbReference>
<dbReference type="PANTHER" id="PTHR31415:SF151">
    <property type="entry name" value="LATE EMBRYOGENESIS ABUNDANT PROTEIN LEA-2 SUBGROUP DOMAIN-CONTAINING PROTEIN"/>
    <property type="match status" value="1"/>
</dbReference>
<proteinExistence type="predicted"/>
<dbReference type="Gramene" id="TraesROB_scaffold_315627_01G000100.1">
    <property type="protein sequence ID" value="TraesROB_scaffold_315627_01G000100.1"/>
    <property type="gene ID" value="TraesROB_scaffold_315627_01G000100"/>
</dbReference>
<keyword evidence="3" id="KW-1133">Transmembrane helix</keyword>
<dbReference type="Gramene" id="TraesSYM6D03G03607050.1">
    <property type="protein sequence ID" value="TraesSYM6D03G03607050.1.CDS1"/>
    <property type="gene ID" value="TraesSYM6D03G03607050"/>
</dbReference>
<sequence>MGDFDCGAIDCGDCGDCDCGDCCDECFDCGDIDCGYCCVCFSDAISGKALLRILCGLVILAVLAAVVTLLVIALVPRRIGVSVEDAALARFALADKNATATALAYDISIAVAVHNGNWLMPAEHTAPFYTELLFDGARFARVGLATAGAVVRPRRREVYHATAAADSARVALGSAAVAEFTRESTAGVFQLELRALGEVRYRPHHKLHRLDAICRLELALSTATSPAMFRKVKCDVQKDHGGG</sequence>
<dbReference type="GO" id="GO:0005886">
    <property type="term" value="C:plasma membrane"/>
    <property type="evidence" value="ECO:0000318"/>
    <property type="project" value="GO_Central"/>
</dbReference>
<evidence type="ECO:0000256" key="3">
    <source>
        <dbReference type="SAM" id="Phobius"/>
    </source>
</evidence>
<dbReference type="Gramene" id="TraesWEE_scaffold_032491_01G000300.1">
    <property type="protein sequence ID" value="TraesWEE_scaffold_032491_01G000300.1"/>
    <property type="gene ID" value="TraesWEE_scaffold_032491_01G000300"/>
</dbReference>
<dbReference type="InterPro" id="IPR044839">
    <property type="entry name" value="NDR1-like"/>
</dbReference>
<dbReference type="Gramene" id="TraesPARA_EIv1.0_2205910.1">
    <property type="protein sequence ID" value="TraesPARA_EIv1.0_2205910.1.CDS1"/>
    <property type="gene ID" value="TraesPARA_EIv1.0_2205910"/>
</dbReference>